<evidence type="ECO:0000313" key="4">
    <source>
        <dbReference type="Proteomes" id="UP000653730"/>
    </source>
</evidence>
<organism evidence="3 4">
    <name type="scientific">Sinomicrobium weinanense</name>
    <dbReference type="NCBI Taxonomy" id="2842200"/>
    <lineage>
        <taxon>Bacteria</taxon>
        <taxon>Pseudomonadati</taxon>
        <taxon>Bacteroidota</taxon>
        <taxon>Flavobacteriia</taxon>
        <taxon>Flavobacteriales</taxon>
        <taxon>Flavobacteriaceae</taxon>
        <taxon>Sinomicrobium</taxon>
    </lineage>
</organism>
<feature type="region of interest" description="Disordered" evidence="1">
    <location>
        <begin position="26"/>
        <end position="84"/>
    </location>
</feature>
<proteinExistence type="predicted"/>
<feature type="chain" id="PRO_5036944076" evidence="2">
    <location>
        <begin position="22"/>
        <end position="224"/>
    </location>
</feature>
<dbReference type="PANTHER" id="PTHR24637">
    <property type="entry name" value="COLLAGEN"/>
    <property type="match status" value="1"/>
</dbReference>
<gene>
    <name evidence="3" type="ORF">IBL28_02080</name>
</gene>
<dbReference type="EMBL" id="JACVDC010000003">
    <property type="protein sequence ID" value="MBC9794741.1"/>
    <property type="molecule type" value="Genomic_DNA"/>
</dbReference>
<dbReference type="AlphaFoldDB" id="A0A926Q2B9"/>
<name>A0A926Q2B9_9FLAO</name>
<feature type="signal peptide" evidence="2">
    <location>
        <begin position="1"/>
        <end position="21"/>
    </location>
</feature>
<accession>A0A926Q2B9</accession>
<dbReference type="Pfam" id="PF01391">
    <property type="entry name" value="Collagen"/>
    <property type="match status" value="1"/>
</dbReference>
<sequence>MKTAFNFFIVLIVSIGLVACSAEDGDIGPPGPQGEQGVQGEQGPQGEQGSEGEQGPQGEQGPAGEDGVDGQDGQDGQDGEDGNANVMYSDWFFPDWNMSDLVRFKRMEVEDSNFSDTWLEGGATLVYWRTNNGSTFLLPWNSYNTAGNLVIERSVIYRSSTSIWITIKKYGSDFTAEETEGQVGGIIRNRIRYVIIPGNVNLPAKSALDYSDYDAVKAHYNIPD</sequence>
<dbReference type="PROSITE" id="PS51257">
    <property type="entry name" value="PROKAR_LIPOPROTEIN"/>
    <property type="match status" value="1"/>
</dbReference>
<feature type="compositionally biased region" description="Low complexity" evidence="1">
    <location>
        <begin position="33"/>
        <end position="65"/>
    </location>
</feature>
<dbReference type="InterPro" id="IPR008160">
    <property type="entry name" value="Collagen"/>
</dbReference>
<dbReference type="RefSeq" id="WP_187963900.1">
    <property type="nucleotide sequence ID" value="NZ_JACVDC010000003.1"/>
</dbReference>
<keyword evidence="3" id="KW-0176">Collagen</keyword>
<keyword evidence="4" id="KW-1185">Reference proteome</keyword>
<comment type="caution">
    <text evidence="3">The sequence shown here is derived from an EMBL/GenBank/DDBJ whole genome shotgun (WGS) entry which is preliminary data.</text>
</comment>
<evidence type="ECO:0000256" key="2">
    <source>
        <dbReference type="SAM" id="SignalP"/>
    </source>
</evidence>
<evidence type="ECO:0000313" key="3">
    <source>
        <dbReference type="EMBL" id="MBC9794741.1"/>
    </source>
</evidence>
<dbReference type="Proteomes" id="UP000653730">
    <property type="component" value="Unassembled WGS sequence"/>
</dbReference>
<reference evidence="3 4" key="1">
    <citation type="submission" date="2020-09" db="EMBL/GenBank/DDBJ databases">
        <title>Sinomicrobium weinanense sp. nov., a halophilic bacteria isolated from saline-alkali soil.</title>
        <authorList>
            <person name="Wu P."/>
            <person name="Ren H."/>
            <person name="Mei Y."/>
            <person name="Liang Y."/>
            <person name="Chen Z."/>
        </authorList>
    </citation>
    <scope>NUCLEOTIDE SEQUENCE [LARGE SCALE GENOMIC DNA]</scope>
    <source>
        <strain evidence="3 4">FJxs</strain>
    </source>
</reference>
<evidence type="ECO:0000256" key="1">
    <source>
        <dbReference type="SAM" id="MobiDB-lite"/>
    </source>
</evidence>
<protein>
    <submittedName>
        <fullName evidence="3">Collagen-like protein</fullName>
    </submittedName>
</protein>
<keyword evidence="2" id="KW-0732">Signal</keyword>